<evidence type="ECO:0000259" key="3">
    <source>
        <dbReference type="PROSITE" id="PS51186"/>
    </source>
</evidence>
<protein>
    <submittedName>
        <fullName evidence="4">Acetyltransferase, GNAT family</fullName>
    </submittedName>
</protein>
<dbReference type="InterPro" id="IPR050832">
    <property type="entry name" value="Bact_Acetyltransf"/>
</dbReference>
<organism evidence="4">
    <name type="scientific">hydrothermal vent metagenome</name>
    <dbReference type="NCBI Taxonomy" id="652676"/>
    <lineage>
        <taxon>unclassified sequences</taxon>
        <taxon>metagenomes</taxon>
        <taxon>ecological metagenomes</taxon>
    </lineage>
</organism>
<evidence type="ECO:0000256" key="1">
    <source>
        <dbReference type="ARBA" id="ARBA00022679"/>
    </source>
</evidence>
<reference evidence="4" key="1">
    <citation type="submission" date="2018-06" db="EMBL/GenBank/DDBJ databases">
        <authorList>
            <person name="Zhirakovskaya E."/>
        </authorList>
    </citation>
    <scope>NUCLEOTIDE SEQUENCE</scope>
</reference>
<keyword evidence="1 4" id="KW-0808">Transferase</keyword>
<dbReference type="GO" id="GO:0016747">
    <property type="term" value="F:acyltransferase activity, transferring groups other than amino-acyl groups"/>
    <property type="evidence" value="ECO:0007669"/>
    <property type="project" value="InterPro"/>
</dbReference>
<dbReference type="PROSITE" id="PS51186">
    <property type="entry name" value="GNAT"/>
    <property type="match status" value="1"/>
</dbReference>
<dbReference type="InterPro" id="IPR000182">
    <property type="entry name" value="GNAT_dom"/>
</dbReference>
<evidence type="ECO:0000313" key="4">
    <source>
        <dbReference type="EMBL" id="VAV96531.1"/>
    </source>
</evidence>
<gene>
    <name evidence="4" type="ORF">MNBD_ALPHA06-2317</name>
</gene>
<dbReference type="SUPFAM" id="SSF55729">
    <property type="entry name" value="Acyl-CoA N-acyltransferases (Nat)"/>
    <property type="match status" value="1"/>
</dbReference>
<proteinExistence type="predicted"/>
<feature type="domain" description="N-acetyltransferase" evidence="3">
    <location>
        <begin position="2"/>
        <end position="176"/>
    </location>
</feature>
<dbReference type="EMBL" id="UOEE01000225">
    <property type="protein sequence ID" value="VAV96531.1"/>
    <property type="molecule type" value="Genomic_DNA"/>
</dbReference>
<dbReference type="CDD" id="cd04301">
    <property type="entry name" value="NAT_SF"/>
    <property type="match status" value="1"/>
</dbReference>
<sequence>MLTHRLANLNDLPDLHQLMDRAMRRFLPDFLDAEQVKASYEIMGVDSRLIEDGTYFVVLADNQLAGCGGWSRRETLFGGDHSSGRNPRRLHPATEPARVRAMYTNPNHARQGIGRLILQLCEEAAQAEGFQAVELAATAAGVPLYEACGYTPIKKWNEITSNKTPVPLVLMGKQLRRNQ</sequence>
<dbReference type="AlphaFoldDB" id="A0A3B0RZS7"/>
<dbReference type="PANTHER" id="PTHR43877:SF1">
    <property type="entry name" value="ACETYLTRANSFERASE"/>
    <property type="match status" value="1"/>
</dbReference>
<evidence type="ECO:0000256" key="2">
    <source>
        <dbReference type="ARBA" id="ARBA00023315"/>
    </source>
</evidence>
<keyword evidence="2" id="KW-0012">Acyltransferase</keyword>
<dbReference type="InterPro" id="IPR016181">
    <property type="entry name" value="Acyl_CoA_acyltransferase"/>
</dbReference>
<accession>A0A3B0RZS7</accession>
<dbReference type="Gene3D" id="3.40.630.30">
    <property type="match status" value="1"/>
</dbReference>
<dbReference type="PANTHER" id="PTHR43877">
    <property type="entry name" value="AMINOALKYLPHOSPHONATE N-ACETYLTRANSFERASE-RELATED-RELATED"/>
    <property type="match status" value="1"/>
</dbReference>
<dbReference type="Pfam" id="PF00583">
    <property type="entry name" value="Acetyltransf_1"/>
    <property type="match status" value="1"/>
</dbReference>
<name>A0A3B0RZS7_9ZZZZ</name>